<evidence type="ECO:0000256" key="1">
    <source>
        <dbReference type="SAM" id="MobiDB-lite"/>
    </source>
</evidence>
<protein>
    <submittedName>
        <fullName evidence="3">Trypsin-like serine protease</fullName>
    </submittedName>
</protein>
<keyword evidence="2" id="KW-0732">Signal</keyword>
<dbReference type="OrthoDB" id="281406at2"/>
<dbReference type="PANTHER" id="PTHR43019">
    <property type="entry name" value="SERINE ENDOPROTEASE DEGS"/>
    <property type="match status" value="1"/>
</dbReference>
<dbReference type="InterPro" id="IPR043504">
    <property type="entry name" value="Peptidase_S1_PA_chymotrypsin"/>
</dbReference>
<keyword evidence="3" id="KW-0378">Hydrolase</keyword>
<evidence type="ECO:0000313" key="4">
    <source>
        <dbReference type="Proteomes" id="UP000214646"/>
    </source>
</evidence>
<dbReference type="AlphaFoldDB" id="A0A225EA24"/>
<dbReference type="GO" id="GO:0004252">
    <property type="term" value="F:serine-type endopeptidase activity"/>
    <property type="evidence" value="ECO:0007669"/>
    <property type="project" value="InterPro"/>
</dbReference>
<dbReference type="EMBL" id="NIDE01000002">
    <property type="protein sequence ID" value="OWK45267.1"/>
    <property type="molecule type" value="Genomic_DNA"/>
</dbReference>
<feature type="region of interest" description="Disordered" evidence="1">
    <location>
        <begin position="266"/>
        <end position="316"/>
    </location>
</feature>
<dbReference type="Proteomes" id="UP000214646">
    <property type="component" value="Unassembled WGS sequence"/>
</dbReference>
<feature type="signal peptide" evidence="2">
    <location>
        <begin position="1"/>
        <end position="24"/>
    </location>
</feature>
<accession>A0A225EA24</accession>
<dbReference type="Pfam" id="PF13365">
    <property type="entry name" value="Trypsin_2"/>
    <property type="match status" value="1"/>
</dbReference>
<keyword evidence="4" id="KW-1185">Reference proteome</keyword>
<dbReference type="InterPro" id="IPR001940">
    <property type="entry name" value="Peptidase_S1C"/>
</dbReference>
<gene>
    <name evidence="3" type="ORF">FRUB_01598</name>
</gene>
<dbReference type="SUPFAM" id="SSF50494">
    <property type="entry name" value="Trypsin-like serine proteases"/>
    <property type="match status" value="1"/>
</dbReference>
<feature type="compositionally biased region" description="Basic and acidic residues" evidence="1">
    <location>
        <begin position="273"/>
        <end position="316"/>
    </location>
</feature>
<dbReference type="PRINTS" id="PR00834">
    <property type="entry name" value="PROTEASES2C"/>
</dbReference>
<dbReference type="GO" id="GO:0006508">
    <property type="term" value="P:proteolysis"/>
    <property type="evidence" value="ECO:0007669"/>
    <property type="project" value="UniProtKB-KW"/>
</dbReference>
<dbReference type="RefSeq" id="WP_088253019.1">
    <property type="nucleotide sequence ID" value="NZ_NIDE01000002.1"/>
</dbReference>
<dbReference type="Gene3D" id="2.40.10.10">
    <property type="entry name" value="Trypsin-like serine proteases"/>
    <property type="match status" value="2"/>
</dbReference>
<proteinExistence type="predicted"/>
<comment type="caution">
    <text evidence="3">The sequence shown here is derived from an EMBL/GenBank/DDBJ whole genome shotgun (WGS) entry which is preliminary data.</text>
</comment>
<dbReference type="InterPro" id="IPR009003">
    <property type="entry name" value="Peptidase_S1_PA"/>
</dbReference>
<feature type="chain" id="PRO_5013279584" evidence="2">
    <location>
        <begin position="25"/>
        <end position="338"/>
    </location>
</feature>
<organism evidence="3 4">
    <name type="scientific">Fimbriiglobus ruber</name>
    <dbReference type="NCBI Taxonomy" id="1908690"/>
    <lineage>
        <taxon>Bacteria</taxon>
        <taxon>Pseudomonadati</taxon>
        <taxon>Planctomycetota</taxon>
        <taxon>Planctomycetia</taxon>
        <taxon>Gemmatales</taxon>
        <taxon>Gemmataceae</taxon>
        <taxon>Fimbriiglobus</taxon>
    </lineage>
</organism>
<name>A0A225EA24_9BACT</name>
<evidence type="ECO:0000256" key="2">
    <source>
        <dbReference type="SAM" id="SignalP"/>
    </source>
</evidence>
<reference evidence="4" key="1">
    <citation type="submission" date="2017-06" db="EMBL/GenBank/DDBJ databases">
        <title>Genome analysis of Fimbriiglobus ruber SP5, the first member of the order Planctomycetales with confirmed chitinolytic capability.</title>
        <authorList>
            <person name="Ravin N.V."/>
            <person name="Rakitin A.L."/>
            <person name="Ivanova A.A."/>
            <person name="Beletsky A.V."/>
            <person name="Kulichevskaya I.S."/>
            <person name="Mardanov A.V."/>
            <person name="Dedysh S.N."/>
        </authorList>
    </citation>
    <scope>NUCLEOTIDE SEQUENCE [LARGE SCALE GENOMIC DNA]</scope>
    <source>
        <strain evidence="4">SP5</strain>
    </source>
</reference>
<sequence>MTARRLIAFAVVSALAFVAVPARGDKPAEAPAPKRVEPQYVDDADLLDQLVEKFGDLAKAEKCMDPTEMRKRIEKDFTYSIKATAPTEQRLDPEDVYEKILPSVFLVGSVVKNEDGDYQDGRLATAWVLAANGVLVTNWHVFDGAADDEHFAVMDHAGRAYPVKDILAVDRKADVAVFQVAAKNLKPLPLATRPARVGAWVGVLGHPGDRYFTFSQGTVSRYTQTKREDGEMERWMSITAEYAYGASGSPVLDRRGAVVGMAAMTESIDYPEDEPKPLDKDEKPKDKGDDKPKGKDDKPKGKGDDKIDPPMIRESRLQMVIKLTTPAAEIRSVIEAGE</sequence>
<evidence type="ECO:0000313" key="3">
    <source>
        <dbReference type="EMBL" id="OWK45267.1"/>
    </source>
</evidence>
<dbReference type="PANTHER" id="PTHR43019:SF23">
    <property type="entry name" value="PROTEASE DO-LIKE 5, CHLOROPLASTIC"/>
    <property type="match status" value="1"/>
</dbReference>
<keyword evidence="3" id="KW-0645">Protease</keyword>